<evidence type="ECO:0000259" key="6">
    <source>
        <dbReference type="PROSITE" id="PS50262"/>
    </source>
</evidence>
<feature type="domain" description="G-protein coupled receptors family 1 profile" evidence="6">
    <location>
        <begin position="100"/>
        <end position="146"/>
    </location>
</feature>
<keyword evidence="2 5" id="KW-0812">Transmembrane</keyword>
<dbReference type="InterPro" id="IPR017452">
    <property type="entry name" value="GPCR_Rhodpsn_7TM"/>
</dbReference>
<protein>
    <recommendedName>
        <fullName evidence="6">G-protein coupled receptors family 1 profile domain-containing protein</fullName>
    </recommendedName>
</protein>
<evidence type="ECO:0000256" key="3">
    <source>
        <dbReference type="ARBA" id="ARBA00022989"/>
    </source>
</evidence>
<dbReference type="PANTHER" id="PTHR45698">
    <property type="entry name" value="TRACE AMINE-ASSOCIATED RECEPTOR 19N-RELATED"/>
    <property type="match status" value="1"/>
</dbReference>
<comment type="caution">
    <text evidence="7">The sequence shown here is derived from an EMBL/GenBank/DDBJ whole genome shotgun (WGS) entry which is preliminary data.</text>
</comment>
<organism evidence="7 8">
    <name type="scientific">Pocillopora damicornis</name>
    <name type="common">Cauliflower coral</name>
    <name type="synonym">Millepora damicornis</name>
    <dbReference type="NCBI Taxonomy" id="46731"/>
    <lineage>
        <taxon>Eukaryota</taxon>
        <taxon>Metazoa</taxon>
        <taxon>Cnidaria</taxon>
        <taxon>Anthozoa</taxon>
        <taxon>Hexacorallia</taxon>
        <taxon>Scleractinia</taxon>
        <taxon>Astrocoeniina</taxon>
        <taxon>Pocilloporidae</taxon>
        <taxon>Pocillopora</taxon>
    </lineage>
</organism>
<name>A0A3M6UAM0_POCDA</name>
<keyword evidence="3 5" id="KW-1133">Transmembrane helix</keyword>
<feature type="transmembrane region" description="Helical" evidence="5">
    <location>
        <begin position="28"/>
        <end position="53"/>
    </location>
</feature>
<proteinExistence type="predicted"/>
<evidence type="ECO:0000256" key="1">
    <source>
        <dbReference type="ARBA" id="ARBA00004370"/>
    </source>
</evidence>
<dbReference type="EMBL" id="RCHS01001937">
    <property type="protein sequence ID" value="RMX50564.1"/>
    <property type="molecule type" value="Genomic_DNA"/>
</dbReference>
<evidence type="ECO:0000313" key="8">
    <source>
        <dbReference type="Proteomes" id="UP000275408"/>
    </source>
</evidence>
<dbReference type="OrthoDB" id="5984709at2759"/>
<feature type="transmembrane region" description="Helical" evidence="5">
    <location>
        <begin position="130"/>
        <end position="149"/>
    </location>
</feature>
<dbReference type="Gene3D" id="1.20.1070.10">
    <property type="entry name" value="Rhodopsin 7-helix transmembrane proteins"/>
    <property type="match status" value="2"/>
</dbReference>
<reference evidence="7 8" key="1">
    <citation type="journal article" date="2018" name="Sci. Rep.">
        <title>Comparative analysis of the Pocillopora damicornis genome highlights role of immune system in coral evolution.</title>
        <authorList>
            <person name="Cunning R."/>
            <person name="Bay R.A."/>
            <person name="Gillette P."/>
            <person name="Baker A.C."/>
            <person name="Traylor-Knowles N."/>
        </authorList>
    </citation>
    <scope>NUCLEOTIDE SEQUENCE [LARGE SCALE GENOMIC DNA]</scope>
    <source>
        <strain evidence="7">RSMAS</strain>
        <tissue evidence="7">Whole animal</tissue>
    </source>
</reference>
<dbReference type="SUPFAM" id="SSF81321">
    <property type="entry name" value="Family A G protein-coupled receptor-like"/>
    <property type="match status" value="2"/>
</dbReference>
<feature type="transmembrane region" description="Helical" evidence="5">
    <location>
        <begin position="65"/>
        <end position="91"/>
    </location>
</feature>
<sequence length="197" mass="22201">MKALPTTFINVTPSLFSTKRTPGNCSGVVLQAVFGLIAFLSIFGNLFFCVVLLRKRCLLKKAYNILLIVLAMTDMVTGAVIVVTPCFIVPVDKFPYPTALFLTLCWLPDQLNYILSIFKVTSLSSPISDYFLVLALSNSCINPWIYCLANEEFRKEFRKLFSFRICCSAKIPFKSSSYCLRSKDIVKDLEMVLDNTV</sequence>
<comment type="subcellular location">
    <subcellularLocation>
        <location evidence="1">Membrane</location>
    </subcellularLocation>
</comment>
<dbReference type="GO" id="GO:0016020">
    <property type="term" value="C:membrane"/>
    <property type="evidence" value="ECO:0007669"/>
    <property type="project" value="UniProtKB-SubCell"/>
</dbReference>
<dbReference type="AlphaFoldDB" id="A0A3M6UAM0"/>
<accession>A0A3M6UAM0</accession>
<evidence type="ECO:0000313" key="7">
    <source>
        <dbReference type="EMBL" id="RMX50564.1"/>
    </source>
</evidence>
<dbReference type="PROSITE" id="PS50262">
    <property type="entry name" value="G_PROTEIN_RECEP_F1_2"/>
    <property type="match status" value="1"/>
</dbReference>
<gene>
    <name evidence="7" type="ORF">pdam_00008773</name>
</gene>
<evidence type="ECO:0000256" key="4">
    <source>
        <dbReference type="ARBA" id="ARBA00023136"/>
    </source>
</evidence>
<evidence type="ECO:0000256" key="2">
    <source>
        <dbReference type="ARBA" id="ARBA00022692"/>
    </source>
</evidence>
<dbReference type="PANTHER" id="PTHR45698:SF1">
    <property type="entry name" value="TRACE AMINE-ASSOCIATED RECEPTOR 13C-LIKE"/>
    <property type="match status" value="1"/>
</dbReference>
<dbReference type="Proteomes" id="UP000275408">
    <property type="component" value="Unassembled WGS sequence"/>
</dbReference>
<keyword evidence="8" id="KW-1185">Reference proteome</keyword>
<keyword evidence="4 5" id="KW-0472">Membrane</keyword>
<evidence type="ECO:0000256" key="5">
    <source>
        <dbReference type="SAM" id="Phobius"/>
    </source>
</evidence>